<protein>
    <recommendedName>
        <fullName evidence="3">Transglutaminase C-terminal domain-containing protein</fullName>
    </recommendedName>
</protein>
<dbReference type="InterPro" id="IPR036985">
    <property type="entry name" value="Transglutaminase-like_sf"/>
</dbReference>
<dbReference type="Gene3D" id="2.60.40.10">
    <property type="entry name" value="Immunoglobulins"/>
    <property type="match status" value="2"/>
</dbReference>
<proteinExistence type="inferred from homology"/>
<dbReference type="FunFam" id="2.60.40.10:FF:000090">
    <property type="entry name" value="Protein-glutamine gamma-glutamyltransferase 2"/>
    <property type="match status" value="1"/>
</dbReference>
<dbReference type="InterPro" id="IPR008958">
    <property type="entry name" value="Transglutaminase_C"/>
</dbReference>
<dbReference type="InterPro" id="IPR038765">
    <property type="entry name" value="Papain-like_cys_pep_sf"/>
</dbReference>
<feature type="region of interest" description="Disordered" evidence="2">
    <location>
        <begin position="1"/>
        <end position="22"/>
    </location>
</feature>
<dbReference type="AlphaFoldDB" id="A0A9D3RPF1"/>
<dbReference type="SUPFAM" id="SSF54001">
    <property type="entry name" value="Cysteine proteinases"/>
    <property type="match status" value="1"/>
</dbReference>
<name>A0A9D3RPF1_ANGAN</name>
<dbReference type="Proteomes" id="UP001044222">
    <property type="component" value="Chromosome 12"/>
</dbReference>
<dbReference type="Gene3D" id="3.90.260.10">
    <property type="entry name" value="Transglutaminase-like"/>
    <property type="match status" value="1"/>
</dbReference>
<dbReference type="PANTHER" id="PTHR11590:SF6">
    <property type="entry name" value="PROTEIN-GLUTAMINE GAMMA-GLUTAMYLTRANSFERASE 2"/>
    <property type="match status" value="1"/>
</dbReference>
<gene>
    <name evidence="4" type="ORF">ANANG_G00219500</name>
</gene>
<dbReference type="InterPro" id="IPR050779">
    <property type="entry name" value="Transglutaminase"/>
</dbReference>
<reference evidence="4" key="1">
    <citation type="submission" date="2021-01" db="EMBL/GenBank/DDBJ databases">
        <title>A chromosome-scale assembly of European eel, Anguilla anguilla.</title>
        <authorList>
            <person name="Henkel C."/>
            <person name="Jong-Raadsen S.A."/>
            <person name="Dufour S."/>
            <person name="Weltzien F.-A."/>
            <person name="Palstra A.P."/>
            <person name="Pelster B."/>
            <person name="Spaink H.P."/>
            <person name="Van Den Thillart G.E."/>
            <person name="Jansen H."/>
            <person name="Zahm M."/>
            <person name="Klopp C."/>
            <person name="Cedric C."/>
            <person name="Louis A."/>
            <person name="Berthelot C."/>
            <person name="Parey E."/>
            <person name="Roest Crollius H."/>
            <person name="Montfort J."/>
            <person name="Robinson-Rechavi M."/>
            <person name="Bucao C."/>
            <person name="Bouchez O."/>
            <person name="Gislard M."/>
            <person name="Lluch J."/>
            <person name="Milhes M."/>
            <person name="Lampietro C."/>
            <person name="Lopez Roques C."/>
            <person name="Donnadieu C."/>
            <person name="Braasch I."/>
            <person name="Desvignes T."/>
            <person name="Postlethwait J."/>
            <person name="Bobe J."/>
            <person name="Guiguen Y."/>
            <person name="Dirks R."/>
        </authorList>
    </citation>
    <scope>NUCLEOTIDE SEQUENCE</scope>
    <source>
        <strain evidence="4">Tag_6206</strain>
        <tissue evidence="4">Liver</tissue>
    </source>
</reference>
<dbReference type="PANTHER" id="PTHR11590">
    <property type="entry name" value="PROTEIN-GLUTAMINE GAMMA-GLUTAMYLTRANSFERASE"/>
    <property type="match status" value="1"/>
</dbReference>
<dbReference type="InterPro" id="IPR013783">
    <property type="entry name" value="Ig-like_fold"/>
</dbReference>
<accession>A0A9D3RPF1</accession>
<sequence>MTRPDLGLGYEGWQVSDPTPQEKSEGVYCCGPIPLKAIKQGELTLKYDAPFVFAEVNADVVKYIKLNDGRKIKIGGSTTRVGQCISTKCVGKDSREDITHLYKYPEGSEEERMVFEKASHHNKLREEGLEPGLKLKIKVSPDMKRGSDFDVFAVIANNTPVAKTCRLMYHGRGVTYNGKLRGACGLTDISDLQVAPGEEKSLPLSMCYGNYNSVITQDAMIRLMAILIDDDTKEMFNKTRTIVLEDPEINIRILGEPKENRQLTAELSLQNPLPEPLMKCTFSVGGANLTDGKTITETVESVGPRETTTVKIRFTPTYVGLRKLVVDFSSDKLSNIKGYKNVIVGK</sequence>
<evidence type="ECO:0000256" key="1">
    <source>
        <dbReference type="ARBA" id="ARBA00005968"/>
    </source>
</evidence>
<evidence type="ECO:0000256" key="2">
    <source>
        <dbReference type="SAM" id="MobiDB-lite"/>
    </source>
</evidence>
<feature type="domain" description="Transglutaminase C-terminal" evidence="3">
    <location>
        <begin position="134"/>
        <end position="223"/>
    </location>
</feature>
<evidence type="ECO:0000259" key="3">
    <source>
        <dbReference type="Pfam" id="PF00927"/>
    </source>
</evidence>
<comment type="similarity">
    <text evidence="1">Belongs to the transglutaminase superfamily. Transglutaminase family.</text>
</comment>
<comment type="caution">
    <text evidence="4">The sequence shown here is derived from an EMBL/GenBank/DDBJ whole genome shotgun (WGS) entry which is preliminary data.</text>
</comment>
<dbReference type="GO" id="GO:0005739">
    <property type="term" value="C:mitochondrion"/>
    <property type="evidence" value="ECO:0007669"/>
    <property type="project" value="TreeGrafter"/>
</dbReference>
<dbReference type="InterPro" id="IPR036238">
    <property type="entry name" value="Transglutaminase_C_sf"/>
</dbReference>
<dbReference type="Pfam" id="PF00927">
    <property type="entry name" value="Transglut_C"/>
    <property type="match status" value="2"/>
</dbReference>
<dbReference type="EMBL" id="JAFIRN010000012">
    <property type="protein sequence ID" value="KAG5838033.1"/>
    <property type="molecule type" value="Genomic_DNA"/>
</dbReference>
<evidence type="ECO:0000313" key="4">
    <source>
        <dbReference type="EMBL" id="KAG5838033.1"/>
    </source>
</evidence>
<keyword evidence="5" id="KW-1185">Reference proteome</keyword>
<dbReference type="GO" id="GO:0003810">
    <property type="term" value="F:protein-glutamine gamma-glutamyltransferase activity"/>
    <property type="evidence" value="ECO:0007669"/>
    <property type="project" value="InterPro"/>
</dbReference>
<feature type="domain" description="Transglutaminase C-terminal" evidence="3">
    <location>
        <begin position="247"/>
        <end position="345"/>
    </location>
</feature>
<dbReference type="SUPFAM" id="SSF49309">
    <property type="entry name" value="Transglutaminase, two C-terminal domains"/>
    <property type="match status" value="2"/>
</dbReference>
<evidence type="ECO:0000313" key="5">
    <source>
        <dbReference type="Proteomes" id="UP001044222"/>
    </source>
</evidence>
<organism evidence="4 5">
    <name type="scientific">Anguilla anguilla</name>
    <name type="common">European freshwater eel</name>
    <name type="synonym">Muraena anguilla</name>
    <dbReference type="NCBI Taxonomy" id="7936"/>
    <lineage>
        <taxon>Eukaryota</taxon>
        <taxon>Metazoa</taxon>
        <taxon>Chordata</taxon>
        <taxon>Craniata</taxon>
        <taxon>Vertebrata</taxon>
        <taxon>Euteleostomi</taxon>
        <taxon>Actinopterygii</taxon>
        <taxon>Neopterygii</taxon>
        <taxon>Teleostei</taxon>
        <taxon>Anguilliformes</taxon>
        <taxon>Anguillidae</taxon>
        <taxon>Anguilla</taxon>
    </lineage>
</organism>